<accession>A0A5B8W2F1</accession>
<keyword evidence="2" id="KW-1185">Reference proteome</keyword>
<protein>
    <submittedName>
        <fullName evidence="1">Uncharacterized protein</fullName>
    </submittedName>
</protein>
<dbReference type="AlphaFoldDB" id="A0A5B8W2F1"/>
<gene>
    <name evidence="1" type="ORF">FSB76_19150</name>
</gene>
<organism evidence="1 2">
    <name type="scientific">Mucilaginibacter ginsenosidivorax</name>
    <dbReference type="NCBI Taxonomy" id="862126"/>
    <lineage>
        <taxon>Bacteria</taxon>
        <taxon>Pseudomonadati</taxon>
        <taxon>Bacteroidota</taxon>
        <taxon>Sphingobacteriia</taxon>
        <taxon>Sphingobacteriales</taxon>
        <taxon>Sphingobacteriaceae</taxon>
        <taxon>Mucilaginibacter</taxon>
    </lineage>
</organism>
<evidence type="ECO:0000313" key="2">
    <source>
        <dbReference type="Proteomes" id="UP000321362"/>
    </source>
</evidence>
<dbReference type="EMBL" id="CP042437">
    <property type="protein sequence ID" value="QEC77951.1"/>
    <property type="molecule type" value="Genomic_DNA"/>
</dbReference>
<proteinExistence type="predicted"/>
<dbReference type="OrthoDB" id="799161at2"/>
<name>A0A5B8W2F1_9SPHI</name>
<dbReference type="Proteomes" id="UP000321362">
    <property type="component" value="Chromosome"/>
</dbReference>
<evidence type="ECO:0000313" key="1">
    <source>
        <dbReference type="EMBL" id="QEC77951.1"/>
    </source>
</evidence>
<dbReference type="RefSeq" id="WP_147056120.1">
    <property type="nucleotide sequence ID" value="NZ_CP042437.1"/>
</dbReference>
<dbReference type="KEGG" id="mgk:FSB76_19150"/>
<sequence>MTVLQITVPNDKEKLVRLLLKELGVTIKKVSVKSSITESLKTAAKEMKAIKAGKLESIGFDDLLNEL</sequence>
<reference evidence="1 2" key="1">
    <citation type="journal article" date="2013" name="J. Microbiol.">
        <title>Mucilaginibacter ginsenosidivorax sp. nov., with ginsenoside converting activity isolated from sediment.</title>
        <authorList>
            <person name="Kim J.K."/>
            <person name="Choi T.E."/>
            <person name="Liu Q.M."/>
            <person name="Park H.Y."/>
            <person name="Yi T.H."/>
            <person name="Yoon M.H."/>
            <person name="Kim S.C."/>
            <person name="Im W.T."/>
        </authorList>
    </citation>
    <scope>NUCLEOTIDE SEQUENCE [LARGE SCALE GENOMIC DNA]</scope>
    <source>
        <strain evidence="1 2">KHI28</strain>
    </source>
</reference>